<feature type="chain" id="PRO_5045448728" description="Acyl-CoA:diacylglycerol acyltransferase" evidence="10">
    <location>
        <begin position="31"/>
        <end position="431"/>
    </location>
</feature>
<keyword evidence="5" id="KW-0808">Transferase</keyword>
<dbReference type="Gene3D" id="3.40.50.1820">
    <property type="entry name" value="alpha/beta hydrolase"/>
    <property type="match status" value="1"/>
</dbReference>
<sequence>MSFGLRRAAAATAGALAVALTLGSATPAFAQTASIDPSTLIDPSALGQEDFEAIIDAVGSVPIGSAAGILGSVGSADVPLGEGSSETVGTPTPVDESITKTEFRGIERYRADKAGNDQAYEYWTIASKAMQREITVEVVPSRGTGEAPVLYMLDGVGAPISSTGWAHQAYVADRMEDENVHVVNPAGAYASYYTDWEEIDPVLGNNKWETFLTEELPAIVDERLNTNDKAAVGGISMGAQAAMHLAATHPDVYDAVMSFSGFYSTMDALGYQTVRLSVETRGGDVENMWGPHRSARWAENDTISHPEGLRGKAVYFSAGNAEIGPDDVKQYGANYQDLIIGLVLEMGVYENSKAFEKALDRAGIEHKVDFADTGLHNWPNFLKNFESGWDYIKPALYGGDVEPGTGTPGASGSAGSLGTSGSLGSSGSTGS</sequence>
<dbReference type="InterPro" id="IPR029058">
    <property type="entry name" value="AB_hydrolase_fold"/>
</dbReference>
<evidence type="ECO:0000256" key="2">
    <source>
        <dbReference type="ARBA" id="ARBA00005874"/>
    </source>
</evidence>
<dbReference type="RefSeq" id="WP_159148351.1">
    <property type="nucleotide sequence ID" value="NZ_JAUHTB010000012.1"/>
</dbReference>
<keyword evidence="6" id="KW-0012">Acyltransferase</keyword>
<dbReference type="InterPro" id="IPR006311">
    <property type="entry name" value="TAT_signal"/>
</dbReference>
<dbReference type="PROSITE" id="PS51318">
    <property type="entry name" value="TAT"/>
    <property type="match status" value="1"/>
</dbReference>
<keyword evidence="12" id="KW-1185">Reference proteome</keyword>
<evidence type="ECO:0000313" key="11">
    <source>
        <dbReference type="EMBL" id="MDN4506574.1"/>
    </source>
</evidence>
<evidence type="ECO:0000256" key="1">
    <source>
        <dbReference type="ARBA" id="ARBA00000697"/>
    </source>
</evidence>
<dbReference type="EC" id="2.3.1.20" evidence="4"/>
<dbReference type="GO" id="GO:0016787">
    <property type="term" value="F:hydrolase activity"/>
    <property type="evidence" value="ECO:0007669"/>
    <property type="project" value="UniProtKB-KW"/>
</dbReference>
<evidence type="ECO:0000256" key="7">
    <source>
        <dbReference type="ARBA" id="ARBA00032572"/>
    </source>
</evidence>
<name>A0ABT8H282_9ACTN</name>
<evidence type="ECO:0000256" key="6">
    <source>
        <dbReference type="ARBA" id="ARBA00023315"/>
    </source>
</evidence>
<evidence type="ECO:0000256" key="5">
    <source>
        <dbReference type="ARBA" id="ARBA00022679"/>
    </source>
</evidence>
<organism evidence="11 12">
    <name type="scientific">Dietzia maris</name>
    <dbReference type="NCBI Taxonomy" id="37915"/>
    <lineage>
        <taxon>Bacteria</taxon>
        <taxon>Bacillati</taxon>
        <taxon>Actinomycetota</taxon>
        <taxon>Actinomycetes</taxon>
        <taxon>Mycobacteriales</taxon>
        <taxon>Dietziaceae</taxon>
        <taxon>Dietzia</taxon>
    </lineage>
</organism>
<dbReference type="Pfam" id="PF00756">
    <property type="entry name" value="Esterase"/>
    <property type="match status" value="1"/>
</dbReference>
<keyword evidence="10" id="KW-0732">Signal</keyword>
<comment type="similarity">
    <text evidence="2">Belongs to the mycobacterial A85 antigen family.</text>
</comment>
<dbReference type="EC" id="2.3.1.122" evidence="3"/>
<dbReference type="PANTHER" id="PTHR48098">
    <property type="entry name" value="ENTEROCHELIN ESTERASE-RELATED"/>
    <property type="match status" value="1"/>
</dbReference>
<keyword evidence="11" id="KW-0378">Hydrolase</keyword>
<comment type="catalytic activity">
    <reaction evidence="1">
        <text>2 alpha,alpha'-trehalose 6-mycolate = alpha,alpha'-trehalose 6,6'-bismycolate + alpha,alpha-trehalose</text>
        <dbReference type="Rhea" id="RHEA:23472"/>
        <dbReference type="ChEBI" id="CHEBI:16551"/>
        <dbReference type="ChEBI" id="CHEBI:18195"/>
        <dbReference type="ChEBI" id="CHEBI:18234"/>
        <dbReference type="EC" id="2.3.1.122"/>
    </reaction>
</comment>
<dbReference type="SUPFAM" id="SSF53474">
    <property type="entry name" value="alpha/beta-Hydrolases"/>
    <property type="match status" value="1"/>
</dbReference>
<feature type="signal peptide" evidence="10">
    <location>
        <begin position="1"/>
        <end position="30"/>
    </location>
</feature>
<dbReference type="InterPro" id="IPR000801">
    <property type="entry name" value="Esterase-like"/>
</dbReference>
<proteinExistence type="inferred from homology"/>
<dbReference type="EMBL" id="JAUHTB010000012">
    <property type="protein sequence ID" value="MDN4506574.1"/>
    <property type="molecule type" value="Genomic_DNA"/>
</dbReference>
<evidence type="ECO:0000256" key="4">
    <source>
        <dbReference type="ARBA" id="ARBA00013244"/>
    </source>
</evidence>
<evidence type="ECO:0000256" key="9">
    <source>
        <dbReference type="SAM" id="MobiDB-lite"/>
    </source>
</evidence>
<evidence type="ECO:0000313" key="12">
    <source>
        <dbReference type="Proteomes" id="UP001172702"/>
    </source>
</evidence>
<evidence type="ECO:0000256" key="3">
    <source>
        <dbReference type="ARBA" id="ARBA00012820"/>
    </source>
</evidence>
<evidence type="ECO:0000256" key="8">
    <source>
        <dbReference type="ARBA" id="ARBA00048109"/>
    </source>
</evidence>
<protein>
    <recommendedName>
        <fullName evidence="7">Acyl-CoA:diacylglycerol acyltransferase</fullName>
        <ecNumber evidence="3">2.3.1.122</ecNumber>
        <ecNumber evidence="4">2.3.1.20</ecNumber>
    </recommendedName>
</protein>
<comment type="catalytic activity">
    <reaction evidence="8">
        <text>an acyl-CoA + a 1,2-diacyl-sn-glycerol = a triacyl-sn-glycerol + CoA</text>
        <dbReference type="Rhea" id="RHEA:10868"/>
        <dbReference type="ChEBI" id="CHEBI:17815"/>
        <dbReference type="ChEBI" id="CHEBI:57287"/>
        <dbReference type="ChEBI" id="CHEBI:58342"/>
        <dbReference type="ChEBI" id="CHEBI:64615"/>
        <dbReference type="EC" id="2.3.1.20"/>
    </reaction>
</comment>
<reference evidence="11 12" key="1">
    <citation type="submission" date="2023-07" db="EMBL/GenBank/DDBJ databases">
        <title>Strategy for survival of the halotoleranting strain Dietzia MX2 from the Yakshinskoe mineral salts deposit.</title>
        <authorList>
            <person name="Kharitonova M.A."/>
            <person name="Kupriyanova-Ashina F.G."/>
            <person name="Shakirov T.R."/>
            <person name="Vafina M.S."/>
            <person name="Ilinskaya O.N."/>
        </authorList>
    </citation>
    <scope>NUCLEOTIDE SEQUENCE [LARGE SCALE GENOMIC DNA]</scope>
    <source>
        <strain evidence="11 12">MX2</strain>
    </source>
</reference>
<feature type="region of interest" description="Disordered" evidence="9">
    <location>
        <begin position="403"/>
        <end position="431"/>
    </location>
</feature>
<comment type="caution">
    <text evidence="11">The sequence shown here is derived from an EMBL/GenBank/DDBJ whole genome shotgun (WGS) entry which is preliminary data.</text>
</comment>
<dbReference type="Proteomes" id="UP001172702">
    <property type="component" value="Unassembled WGS sequence"/>
</dbReference>
<evidence type="ECO:0000256" key="10">
    <source>
        <dbReference type="SAM" id="SignalP"/>
    </source>
</evidence>
<accession>A0ABT8H282</accession>
<dbReference type="PANTHER" id="PTHR48098:SF1">
    <property type="entry name" value="DIACYLGLYCEROL ACYLTRANSFERASE_MYCOLYLTRANSFERASE AG85A"/>
    <property type="match status" value="1"/>
</dbReference>
<gene>
    <name evidence="11" type="ORF">QYF62_10975</name>
</gene>
<dbReference type="InterPro" id="IPR050583">
    <property type="entry name" value="Mycobacterial_A85_antigen"/>
</dbReference>